<comment type="caution">
    <text evidence="2">The sequence shown here is derived from an EMBL/GenBank/DDBJ whole genome shotgun (WGS) entry which is preliminary data.</text>
</comment>
<evidence type="ECO:0000256" key="1">
    <source>
        <dbReference type="SAM" id="MobiDB-lite"/>
    </source>
</evidence>
<feature type="compositionally biased region" description="Polar residues" evidence="1">
    <location>
        <begin position="15"/>
        <end position="28"/>
    </location>
</feature>
<keyword evidence="3" id="KW-1185">Reference proteome</keyword>
<feature type="region of interest" description="Disordered" evidence="1">
    <location>
        <begin position="285"/>
        <end position="395"/>
    </location>
</feature>
<feature type="compositionally biased region" description="Low complexity" evidence="1">
    <location>
        <begin position="372"/>
        <end position="383"/>
    </location>
</feature>
<evidence type="ECO:0000313" key="3">
    <source>
        <dbReference type="Proteomes" id="UP001172673"/>
    </source>
</evidence>
<feature type="compositionally biased region" description="Polar residues" evidence="1">
    <location>
        <begin position="308"/>
        <end position="325"/>
    </location>
</feature>
<dbReference type="EMBL" id="JAPDRK010000015">
    <property type="protein sequence ID" value="KAJ9605843.1"/>
    <property type="molecule type" value="Genomic_DNA"/>
</dbReference>
<feature type="compositionally biased region" description="Basic and acidic residues" evidence="1">
    <location>
        <begin position="345"/>
        <end position="355"/>
    </location>
</feature>
<reference evidence="2" key="1">
    <citation type="submission" date="2022-10" db="EMBL/GenBank/DDBJ databases">
        <title>Culturing micro-colonial fungi from biological soil crusts in the Mojave desert and describing Neophaeococcomyces mojavensis, and introducing the new genera and species Taxawa tesnikishii.</title>
        <authorList>
            <person name="Kurbessoian T."/>
            <person name="Stajich J.E."/>
        </authorList>
    </citation>
    <scope>NUCLEOTIDE SEQUENCE</scope>
    <source>
        <strain evidence="2">TK_41</strain>
    </source>
</reference>
<feature type="compositionally biased region" description="Polar residues" evidence="1">
    <location>
        <begin position="247"/>
        <end position="260"/>
    </location>
</feature>
<feature type="region of interest" description="Disordered" evidence="1">
    <location>
        <begin position="232"/>
        <end position="271"/>
    </location>
</feature>
<sequence length="395" mass="43757">MTQPPRRDPAVLSGEKSNSPTNVINPVSSKGKMRITPLGLGLQPMLEPFRPSRDQEVILGFKAMYRAQAAISSPPSMNADDSDDHNNFVDVLTKLAIGMHPQDALSEMIDSKKTGEASRLTESELVTHLARFPAQSLGIYDDDVALERRLMIVAPNMVEGELGTMIVDGEGWLRLVKESAVNDKKLAYDEDDFFTDAKTPFGDYDFREPFEVSDHPPIASKPVDHKRLIPSASVHTSEPGPEDHLGQTKQHTQEVNQAAKNPSELHKSMELSTYDTETTLKKVTGTVDDSTAVPPKTTMAPSKKVQFDPTTGEQSESNIMWTSQDTQEEEMKAPAAKATVEAPEESQKLMSSKERRKEKKRKSKTDGDSRVRSLSRSLTKRLSQVAVRSGLIKRE</sequence>
<gene>
    <name evidence="2" type="ORF">H2200_009692</name>
</gene>
<feature type="region of interest" description="Disordered" evidence="1">
    <location>
        <begin position="1"/>
        <end position="29"/>
    </location>
</feature>
<name>A0AA39CEZ2_9EURO</name>
<dbReference type="AlphaFoldDB" id="A0AA39CEZ2"/>
<dbReference type="Proteomes" id="UP001172673">
    <property type="component" value="Unassembled WGS sequence"/>
</dbReference>
<protein>
    <submittedName>
        <fullName evidence="2">Uncharacterized protein</fullName>
    </submittedName>
</protein>
<evidence type="ECO:0000313" key="2">
    <source>
        <dbReference type="EMBL" id="KAJ9605843.1"/>
    </source>
</evidence>
<organism evidence="2 3">
    <name type="scientific">Cladophialophora chaetospira</name>
    <dbReference type="NCBI Taxonomy" id="386627"/>
    <lineage>
        <taxon>Eukaryota</taxon>
        <taxon>Fungi</taxon>
        <taxon>Dikarya</taxon>
        <taxon>Ascomycota</taxon>
        <taxon>Pezizomycotina</taxon>
        <taxon>Eurotiomycetes</taxon>
        <taxon>Chaetothyriomycetidae</taxon>
        <taxon>Chaetothyriales</taxon>
        <taxon>Herpotrichiellaceae</taxon>
        <taxon>Cladophialophora</taxon>
    </lineage>
</organism>
<proteinExistence type="predicted"/>
<accession>A0AA39CEZ2</accession>